<evidence type="ECO:0000256" key="1">
    <source>
        <dbReference type="SAM" id="Phobius"/>
    </source>
</evidence>
<gene>
    <name evidence="2" type="ORF">ACFQ4Y_08400</name>
</gene>
<sequence length="142" mass="16140">MLDRKLQTAVFAATLSSFLMAVVFPLNASGFEDPDRYKFVYMLSGFRIYTPFIFLGTFLFGVSVSMIADRLSERMDGWYSSWISYGLHILACALFASLFMVSCIVATVFFILDRWLKGKNFPGSATALFFIMLLLWTFSIPL</sequence>
<name>A0ABW4C8W2_9BACL</name>
<dbReference type="EMBL" id="JBHTNU010000006">
    <property type="protein sequence ID" value="MFD1426958.1"/>
    <property type="molecule type" value="Genomic_DNA"/>
</dbReference>
<feature type="transmembrane region" description="Helical" evidence="1">
    <location>
        <begin position="88"/>
        <end position="112"/>
    </location>
</feature>
<feature type="transmembrane region" description="Helical" evidence="1">
    <location>
        <begin position="124"/>
        <end position="141"/>
    </location>
</feature>
<keyword evidence="1" id="KW-0812">Transmembrane</keyword>
<evidence type="ECO:0000313" key="2">
    <source>
        <dbReference type="EMBL" id="MFD1426958.1"/>
    </source>
</evidence>
<proteinExistence type="predicted"/>
<organism evidence="2 3">
    <name type="scientific">Kroppenstedtia sanguinis</name>
    <dbReference type="NCBI Taxonomy" id="1380684"/>
    <lineage>
        <taxon>Bacteria</taxon>
        <taxon>Bacillati</taxon>
        <taxon>Bacillota</taxon>
        <taxon>Bacilli</taxon>
        <taxon>Bacillales</taxon>
        <taxon>Thermoactinomycetaceae</taxon>
        <taxon>Kroppenstedtia</taxon>
    </lineage>
</organism>
<protein>
    <submittedName>
        <fullName evidence="2">Uncharacterized protein</fullName>
    </submittedName>
</protein>
<evidence type="ECO:0000313" key="3">
    <source>
        <dbReference type="Proteomes" id="UP001597282"/>
    </source>
</evidence>
<feature type="transmembrane region" description="Helical" evidence="1">
    <location>
        <begin position="48"/>
        <end position="68"/>
    </location>
</feature>
<keyword evidence="1" id="KW-1133">Transmembrane helix</keyword>
<keyword evidence="1" id="KW-0472">Membrane</keyword>
<reference evidence="3" key="1">
    <citation type="journal article" date="2019" name="Int. J. Syst. Evol. Microbiol.">
        <title>The Global Catalogue of Microorganisms (GCM) 10K type strain sequencing project: providing services to taxonomists for standard genome sequencing and annotation.</title>
        <authorList>
            <consortium name="The Broad Institute Genomics Platform"/>
            <consortium name="The Broad Institute Genome Sequencing Center for Infectious Disease"/>
            <person name="Wu L."/>
            <person name="Ma J."/>
        </authorList>
    </citation>
    <scope>NUCLEOTIDE SEQUENCE [LARGE SCALE GENOMIC DNA]</scope>
    <source>
        <strain evidence="3">S1</strain>
    </source>
</reference>
<dbReference type="Proteomes" id="UP001597282">
    <property type="component" value="Unassembled WGS sequence"/>
</dbReference>
<accession>A0ABW4C8W2</accession>
<comment type="caution">
    <text evidence="2">The sequence shown here is derived from an EMBL/GenBank/DDBJ whole genome shotgun (WGS) entry which is preliminary data.</text>
</comment>
<feature type="transmembrane region" description="Helical" evidence="1">
    <location>
        <begin position="6"/>
        <end position="27"/>
    </location>
</feature>
<dbReference type="RefSeq" id="WP_380164518.1">
    <property type="nucleotide sequence ID" value="NZ_JBHTNU010000006.1"/>
</dbReference>
<keyword evidence="3" id="KW-1185">Reference proteome</keyword>